<reference evidence="1" key="1">
    <citation type="submission" date="2021-12" db="EMBL/GenBank/DDBJ databases">
        <title>Bradyrhizobium xenonodulans sp. nov.</title>
        <authorList>
            <person name="Claassens R."/>
            <person name="Venter S.N."/>
            <person name="Beukes C.W."/>
            <person name="Stepkowski T."/>
            <person name="Steenkamp E.T."/>
        </authorList>
    </citation>
    <scope>NUCLEOTIDE SEQUENCE</scope>
    <source>
        <strain evidence="1">14AB</strain>
    </source>
</reference>
<dbReference type="SUPFAM" id="SSF52540">
    <property type="entry name" value="P-loop containing nucleoside triphosphate hydrolases"/>
    <property type="match status" value="1"/>
</dbReference>
<evidence type="ECO:0000313" key="1">
    <source>
        <dbReference type="EMBL" id="WBL78131.1"/>
    </source>
</evidence>
<evidence type="ECO:0008006" key="3">
    <source>
        <dbReference type="Google" id="ProtNLM"/>
    </source>
</evidence>
<protein>
    <recommendedName>
        <fullName evidence="3">NadR/Ttd14 AAA domain-containing protein</fullName>
    </recommendedName>
</protein>
<accession>A0ABY7MKJ6</accession>
<dbReference type="Proteomes" id="UP001179614">
    <property type="component" value="Chromosome"/>
</dbReference>
<dbReference type="InterPro" id="IPR027417">
    <property type="entry name" value="P-loop_NTPase"/>
</dbReference>
<dbReference type="RefSeq" id="WP_270163414.1">
    <property type="nucleotide sequence ID" value="NZ_CP089391.1"/>
</dbReference>
<keyword evidence="2" id="KW-1185">Reference proteome</keyword>
<sequence length="53" mass="5886">MSRRVVKIAITGTHSTGKSSFLDALEPRLVDLNLKVGRLAIFRAQQSELAFRS</sequence>
<name>A0ABY7MKJ6_9BRAD</name>
<gene>
    <name evidence="1" type="ORF">I3J27_35175</name>
</gene>
<evidence type="ECO:0000313" key="2">
    <source>
        <dbReference type="Proteomes" id="UP001179614"/>
    </source>
</evidence>
<organism evidence="1 2">
    <name type="scientific">Bradyrhizobium xenonodulans</name>
    <dbReference type="NCBI Taxonomy" id="2736875"/>
    <lineage>
        <taxon>Bacteria</taxon>
        <taxon>Pseudomonadati</taxon>
        <taxon>Pseudomonadota</taxon>
        <taxon>Alphaproteobacteria</taxon>
        <taxon>Hyphomicrobiales</taxon>
        <taxon>Nitrobacteraceae</taxon>
        <taxon>Bradyrhizobium</taxon>
    </lineage>
</organism>
<dbReference type="EMBL" id="CP089391">
    <property type="protein sequence ID" value="WBL78131.1"/>
    <property type="molecule type" value="Genomic_DNA"/>
</dbReference>
<proteinExistence type="predicted"/>